<evidence type="ECO:0000313" key="4">
    <source>
        <dbReference type="Proteomes" id="UP000037035"/>
    </source>
</evidence>
<sequence length="120" mass="13336">SAPDLSRLVPFGCRAVVHQSRKDTGSKMAPSGVEGIFINYDVHHHFYKIWIPESEKLVITHHVMFTPGVFPRKTAGAGINTSPLLDFSILENELFNTLPTGTFPTSEELELTNQDKQPTS</sequence>
<feature type="region of interest" description="Disordered" evidence="1">
    <location>
        <begin position="101"/>
        <end position="120"/>
    </location>
</feature>
<evidence type="ECO:0000259" key="2">
    <source>
        <dbReference type="Pfam" id="PF25597"/>
    </source>
</evidence>
<comment type="caution">
    <text evidence="3">The sequence shown here is derived from an EMBL/GenBank/DDBJ whole genome shotgun (WGS) entry which is preliminary data.</text>
</comment>
<dbReference type="AlphaFoldDB" id="A0A0L6VLU6"/>
<dbReference type="OrthoDB" id="6776856at2759"/>
<proteinExistence type="predicted"/>
<evidence type="ECO:0000313" key="3">
    <source>
        <dbReference type="EMBL" id="KNZ61090.1"/>
    </source>
</evidence>
<protein>
    <recommendedName>
        <fullName evidence="2">Retroviral polymerase SH3-like domain-containing protein</fullName>
    </recommendedName>
</protein>
<accession>A0A0L6VLU6</accession>
<dbReference type="Proteomes" id="UP000037035">
    <property type="component" value="Unassembled WGS sequence"/>
</dbReference>
<keyword evidence="4" id="KW-1185">Reference proteome</keyword>
<feature type="non-terminal residue" evidence="3">
    <location>
        <position position="1"/>
    </location>
</feature>
<reference evidence="3 4" key="1">
    <citation type="submission" date="2015-08" db="EMBL/GenBank/DDBJ databases">
        <title>Next Generation Sequencing and Analysis of the Genome of Puccinia sorghi L Schw, the Causal Agent of Maize Common Rust.</title>
        <authorList>
            <person name="Rochi L."/>
            <person name="Burguener G."/>
            <person name="Darino M."/>
            <person name="Turjanski A."/>
            <person name="Kreff E."/>
            <person name="Dieguez M.J."/>
            <person name="Sacco F."/>
        </authorList>
    </citation>
    <scope>NUCLEOTIDE SEQUENCE [LARGE SCALE GENOMIC DNA]</scope>
    <source>
        <strain evidence="3 4">RO10H11247</strain>
    </source>
</reference>
<name>A0A0L6VLU6_9BASI</name>
<dbReference type="EMBL" id="LAVV01005038">
    <property type="protein sequence ID" value="KNZ61090.1"/>
    <property type="molecule type" value="Genomic_DNA"/>
</dbReference>
<organism evidence="3 4">
    <name type="scientific">Puccinia sorghi</name>
    <dbReference type="NCBI Taxonomy" id="27349"/>
    <lineage>
        <taxon>Eukaryota</taxon>
        <taxon>Fungi</taxon>
        <taxon>Dikarya</taxon>
        <taxon>Basidiomycota</taxon>
        <taxon>Pucciniomycotina</taxon>
        <taxon>Pucciniomycetes</taxon>
        <taxon>Pucciniales</taxon>
        <taxon>Pucciniaceae</taxon>
        <taxon>Puccinia</taxon>
    </lineage>
</organism>
<dbReference type="InterPro" id="IPR057670">
    <property type="entry name" value="SH3_retrovirus"/>
</dbReference>
<evidence type="ECO:0000256" key="1">
    <source>
        <dbReference type="SAM" id="MobiDB-lite"/>
    </source>
</evidence>
<dbReference type="VEuPathDB" id="FungiDB:VP01_14535g1"/>
<feature type="domain" description="Retroviral polymerase SH3-like" evidence="2">
    <location>
        <begin position="13"/>
        <end position="73"/>
    </location>
</feature>
<dbReference type="Pfam" id="PF25597">
    <property type="entry name" value="SH3_retrovirus"/>
    <property type="match status" value="1"/>
</dbReference>
<gene>
    <name evidence="3" type="ORF">VP01_14535g1</name>
</gene>